<reference evidence="2 3" key="1">
    <citation type="submission" date="2024-01" db="EMBL/GenBank/DDBJ databases">
        <title>The genomes of 5 underutilized Papilionoideae crops provide insights into root nodulation and disease resistance.</title>
        <authorList>
            <person name="Yuan L."/>
        </authorList>
    </citation>
    <scope>NUCLEOTIDE SEQUENCE [LARGE SCALE GENOMIC DNA]</scope>
    <source>
        <strain evidence="2">LY-2023</strain>
        <tissue evidence="2">Leaf</tissue>
    </source>
</reference>
<accession>A0AAN9K4N4</accession>
<organism evidence="2 3">
    <name type="scientific">Clitoria ternatea</name>
    <name type="common">Butterfly pea</name>
    <dbReference type="NCBI Taxonomy" id="43366"/>
    <lineage>
        <taxon>Eukaryota</taxon>
        <taxon>Viridiplantae</taxon>
        <taxon>Streptophyta</taxon>
        <taxon>Embryophyta</taxon>
        <taxon>Tracheophyta</taxon>
        <taxon>Spermatophyta</taxon>
        <taxon>Magnoliopsida</taxon>
        <taxon>eudicotyledons</taxon>
        <taxon>Gunneridae</taxon>
        <taxon>Pentapetalae</taxon>
        <taxon>rosids</taxon>
        <taxon>fabids</taxon>
        <taxon>Fabales</taxon>
        <taxon>Fabaceae</taxon>
        <taxon>Papilionoideae</taxon>
        <taxon>50 kb inversion clade</taxon>
        <taxon>NPAAA clade</taxon>
        <taxon>indigoferoid/millettioid clade</taxon>
        <taxon>Phaseoleae</taxon>
        <taxon>Clitoria</taxon>
    </lineage>
</organism>
<keyword evidence="1" id="KW-0812">Transmembrane</keyword>
<evidence type="ECO:0000256" key="1">
    <source>
        <dbReference type="SAM" id="Phobius"/>
    </source>
</evidence>
<proteinExistence type="predicted"/>
<keyword evidence="3" id="KW-1185">Reference proteome</keyword>
<keyword evidence="1" id="KW-1133">Transmembrane helix</keyword>
<comment type="caution">
    <text evidence="2">The sequence shown here is derived from an EMBL/GenBank/DDBJ whole genome shotgun (WGS) entry which is preliminary data.</text>
</comment>
<keyword evidence="1" id="KW-0472">Membrane</keyword>
<protein>
    <submittedName>
        <fullName evidence="2">Uncharacterized protein</fullName>
    </submittedName>
</protein>
<dbReference type="Proteomes" id="UP001359559">
    <property type="component" value="Unassembled WGS sequence"/>
</dbReference>
<feature type="transmembrane region" description="Helical" evidence="1">
    <location>
        <begin position="22"/>
        <end position="40"/>
    </location>
</feature>
<sequence length="127" mass="14043">MKTVVAHPKVRLFPRVMAAGKPLSIVAAAIVMIHGAVFVMENKGMEKPREPCRIRVCASGDGDTRGGGGNGMWVLDKKIDKPMDAEAGRLKNMYREKKFSALLLLRLAYQSLGIAFREDIINKKMTL</sequence>
<dbReference type="AlphaFoldDB" id="A0AAN9K4N4"/>
<gene>
    <name evidence="2" type="ORF">RJT34_09183</name>
</gene>
<dbReference type="EMBL" id="JAYKXN010000002">
    <property type="protein sequence ID" value="KAK7311200.1"/>
    <property type="molecule type" value="Genomic_DNA"/>
</dbReference>
<name>A0AAN9K4N4_CLITE</name>
<evidence type="ECO:0000313" key="2">
    <source>
        <dbReference type="EMBL" id="KAK7311200.1"/>
    </source>
</evidence>
<evidence type="ECO:0000313" key="3">
    <source>
        <dbReference type="Proteomes" id="UP001359559"/>
    </source>
</evidence>